<protein>
    <recommendedName>
        <fullName evidence="1">Putative membrane protein insertion efficiency factor</fullName>
    </recommendedName>
</protein>
<evidence type="ECO:0000313" key="3">
    <source>
        <dbReference type="EMBL" id="GAA4868502.1"/>
    </source>
</evidence>
<dbReference type="SMART" id="SM01234">
    <property type="entry name" value="Haemolytic"/>
    <property type="match status" value="1"/>
</dbReference>
<dbReference type="Pfam" id="PF01809">
    <property type="entry name" value="YidD"/>
    <property type="match status" value="1"/>
</dbReference>
<accession>A0ABP9E404</accession>
<dbReference type="InterPro" id="IPR002696">
    <property type="entry name" value="Membr_insert_effic_factor_YidD"/>
</dbReference>
<dbReference type="PANTHER" id="PTHR33383:SF1">
    <property type="entry name" value="MEMBRANE PROTEIN INSERTION EFFICIENCY FACTOR-RELATED"/>
    <property type="match status" value="1"/>
</dbReference>
<reference evidence="4" key="1">
    <citation type="journal article" date="2019" name="Int. J. Syst. Evol. Microbiol.">
        <title>The Global Catalogue of Microorganisms (GCM) 10K type strain sequencing project: providing services to taxonomists for standard genome sequencing and annotation.</title>
        <authorList>
            <consortium name="The Broad Institute Genomics Platform"/>
            <consortium name="The Broad Institute Genome Sequencing Center for Infectious Disease"/>
            <person name="Wu L."/>
            <person name="Ma J."/>
        </authorList>
    </citation>
    <scope>NUCLEOTIDE SEQUENCE [LARGE SCALE GENOMIC DNA]</scope>
    <source>
        <strain evidence="4">JCM 18392</strain>
    </source>
</reference>
<feature type="region of interest" description="Disordered" evidence="2">
    <location>
        <begin position="1"/>
        <end position="40"/>
    </location>
</feature>
<comment type="subcellular location">
    <subcellularLocation>
        <location evidence="1">Cell membrane</location>
        <topology evidence="1">Peripheral membrane protein</topology>
        <orientation evidence="1">Cytoplasmic side</orientation>
    </subcellularLocation>
</comment>
<comment type="similarity">
    <text evidence="1">Belongs to the UPF0161 family.</text>
</comment>
<evidence type="ECO:0000256" key="1">
    <source>
        <dbReference type="HAMAP-Rule" id="MF_00386"/>
    </source>
</evidence>
<name>A0ABP9E404_9GAMM</name>
<comment type="function">
    <text evidence="1">Could be involved in insertion of integral membrane proteins into the membrane.</text>
</comment>
<comment type="caution">
    <text evidence="3">The sequence shown here is derived from an EMBL/GenBank/DDBJ whole genome shotgun (WGS) entry which is preliminary data.</text>
</comment>
<organism evidence="3 4">
    <name type="scientific">Luteimonas vadosa</name>
    <dbReference type="NCBI Taxonomy" id="1165507"/>
    <lineage>
        <taxon>Bacteria</taxon>
        <taxon>Pseudomonadati</taxon>
        <taxon>Pseudomonadota</taxon>
        <taxon>Gammaproteobacteria</taxon>
        <taxon>Lysobacterales</taxon>
        <taxon>Lysobacteraceae</taxon>
        <taxon>Luteimonas</taxon>
    </lineage>
</organism>
<dbReference type="PANTHER" id="PTHR33383">
    <property type="entry name" value="MEMBRANE PROTEIN INSERTION EFFICIENCY FACTOR-RELATED"/>
    <property type="match status" value="1"/>
</dbReference>
<dbReference type="EMBL" id="BAABJY010000002">
    <property type="protein sequence ID" value="GAA4868502.1"/>
    <property type="molecule type" value="Genomic_DNA"/>
</dbReference>
<keyword evidence="4" id="KW-1185">Reference proteome</keyword>
<dbReference type="HAMAP" id="MF_00386">
    <property type="entry name" value="UPF0161_YidD"/>
    <property type="match status" value="1"/>
</dbReference>
<proteinExistence type="inferred from homology"/>
<dbReference type="NCBIfam" id="TIGR00278">
    <property type="entry name" value="membrane protein insertion efficiency factor YidD"/>
    <property type="match status" value="1"/>
</dbReference>
<evidence type="ECO:0000313" key="4">
    <source>
        <dbReference type="Proteomes" id="UP001501323"/>
    </source>
</evidence>
<gene>
    <name evidence="3" type="ORF">GCM10023332_21290</name>
</gene>
<dbReference type="Proteomes" id="UP001501323">
    <property type="component" value="Unassembled WGS sequence"/>
</dbReference>
<keyword evidence="1" id="KW-0472">Membrane</keyword>
<sequence length="165" mass="17825">MERRVTRSARAGCPNRGKEWEPALESRPQSALPHRLPPVTGPSDRATAAFGLLPATHPSLGRESALLYPARTAAATATVCAAPPPTPVIDRFLIALLRGYKRWLSPLLGPRCRFMPSCSEYAMEAIGRFGAIRGGWLAIRRIGRCHPLHPGGHDPVPPATTETHG</sequence>
<evidence type="ECO:0000256" key="2">
    <source>
        <dbReference type="SAM" id="MobiDB-lite"/>
    </source>
</evidence>
<keyword evidence="1" id="KW-1003">Cell membrane</keyword>